<evidence type="ECO:0000256" key="3">
    <source>
        <dbReference type="ARBA" id="ARBA00023235"/>
    </source>
</evidence>
<reference evidence="5" key="1">
    <citation type="submission" date="2021-01" db="EMBL/GenBank/DDBJ databases">
        <authorList>
            <person name="Corre E."/>
            <person name="Pelletier E."/>
            <person name="Niang G."/>
            <person name="Scheremetjew M."/>
            <person name="Finn R."/>
            <person name="Kale V."/>
            <person name="Holt S."/>
            <person name="Cochrane G."/>
            <person name="Meng A."/>
            <person name="Brown T."/>
            <person name="Cohen L."/>
        </authorList>
    </citation>
    <scope>NUCLEOTIDE SEQUENCE</scope>
    <source>
        <strain evidence="5">RCC733</strain>
    </source>
</reference>
<dbReference type="GO" id="GO:0006096">
    <property type="term" value="P:glycolytic process"/>
    <property type="evidence" value="ECO:0007669"/>
    <property type="project" value="InterPro"/>
</dbReference>
<evidence type="ECO:0000256" key="2">
    <source>
        <dbReference type="ARBA" id="ARBA00011738"/>
    </source>
</evidence>
<comment type="pathway">
    <text evidence="4">Carbohydrate biosynthesis.</text>
</comment>
<dbReference type="PROSITE" id="PS00171">
    <property type="entry name" value="TIM_1"/>
    <property type="match status" value="1"/>
</dbReference>
<dbReference type="PANTHER" id="PTHR21139">
    <property type="entry name" value="TRIOSEPHOSPHATE ISOMERASE"/>
    <property type="match status" value="1"/>
</dbReference>
<comment type="similarity">
    <text evidence="1">Belongs to the triosephosphate isomerase family.</text>
</comment>
<protein>
    <recommendedName>
        <fullName evidence="6">Triosephosphate isomerase</fullName>
    </recommendedName>
</protein>
<dbReference type="GO" id="GO:0006094">
    <property type="term" value="P:gluconeogenesis"/>
    <property type="evidence" value="ECO:0007669"/>
    <property type="project" value="TreeGrafter"/>
</dbReference>
<dbReference type="GO" id="GO:0004807">
    <property type="term" value="F:triose-phosphate isomerase activity"/>
    <property type="evidence" value="ECO:0007669"/>
    <property type="project" value="InterPro"/>
</dbReference>
<dbReference type="GO" id="GO:0005829">
    <property type="term" value="C:cytosol"/>
    <property type="evidence" value="ECO:0007669"/>
    <property type="project" value="TreeGrafter"/>
</dbReference>
<dbReference type="NCBIfam" id="TIGR00419">
    <property type="entry name" value="tim"/>
    <property type="match status" value="1"/>
</dbReference>
<name>A0A7S2F3T1_9CHLO</name>
<dbReference type="InterPro" id="IPR000652">
    <property type="entry name" value="Triosephosphate_isomerase"/>
</dbReference>
<organism evidence="5">
    <name type="scientific">Pycnococcus provasolii</name>
    <dbReference type="NCBI Taxonomy" id="41880"/>
    <lineage>
        <taxon>Eukaryota</taxon>
        <taxon>Viridiplantae</taxon>
        <taxon>Chlorophyta</taxon>
        <taxon>Pseudoscourfieldiophyceae</taxon>
        <taxon>Pseudoscourfieldiales</taxon>
        <taxon>Pycnococcaceae</taxon>
        <taxon>Pycnococcus</taxon>
    </lineage>
</organism>
<dbReference type="SUPFAM" id="SSF51351">
    <property type="entry name" value="Triosephosphate isomerase (TIM)"/>
    <property type="match status" value="1"/>
</dbReference>
<dbReference type="Pfam" id="PF00121">
    <property type="entry name" value="TIM"/>
    <property type="match status" value="1"/>
</dbReference>
<dbReference type="InterPro" id="IPR013785">
    <property type="entry name" value="Aldolase_TIM"/>
</dbReference>
<gene>
    <name evidence="5" type="ORF">PPRO1471_LOCUS2784</name>
</gene>
<comment type="subunit">
    <text evidence="2">Homodimer.</text>
</comment>
<dbReference type="PANTHER" id="PTHR21139:SF2">
    <property type="entry name" value="TRIOSEPHOSPHATE ISOMERASE"/>
    <property type="match status" value="1"/>
</dbReference>
<dbReference type="HAMAP" id="MF_00147_B">
    <property type="entry name" value="TIM_B"/>
    <property type="match status" value="1"/>
</dbReference>
<evidence type="ECO:0000313" key="5">
    <source>
        <dbReference type="EMBL" id="CAD9373613.1"/>
    </source>
</evidence>
<dbReference type="Gene3D" id="3.20.20.70">
    <property type="entry name" value="Aldolase class I"/>
    <property type="match status" value="1"/>
</dbReference>
<keyword evidence="3" id="KW-0413">Isomerase</keyword>
<dbReference type="CDD" id="cd00311">
    <property type="entry name" value="TIM"/>
    <property type="match status" value="1"/>
</dbReference>
<evidence type="ECO:0000256" key="4">
    <source>
        <dbReference type="ARBA" id="ARBA00024331"/>
    </source>
</evidence>
<dbReference type="GO" id="GO:0046166">
    <property type="term" value="P:glyceraldehyde-3-phosphate biosynthetic process"/>
    <property type="evidence" value="ECO:0007669"/>
    <property type="project" value="TreeGrafter"/>
</dbReference>
<evidence type="ECO:0008006" key="6">
    <source>
        <dbReference type="Google" id="ProtNLM"/>
    </source>
</evidence>
<dbReference type="PROSITE" id="PS51440">
    <property type="entry name" value="TIM_2"/>
    <property type="match status" value="1"/>
</dbReference>
<accession>A0A7S2F3T1</accession>
<sequence length="288" mass="30433">MMMKCSNTQQLRRPAAVTRRPAATSRRSAKTYAGATGTFIVGGNWKCNGTHDSVEELVNGLNAGTIDANVEIVCAPPFVFLNQVLDTLDKSKFSIAAQNCWIGDGGAYTGEVCANMLTDLSIPWVILGHSERRSLCGETNDIVGTKVAYALSKGLKVIACVGETLEEREAGTTMKVVEEQLAAISKVVDKTGWKDVVVAYEPVWAIGTGKVATPEQAQEVHAGIRAWFANSVGADVASSVRIQYGGSVNAGNCAELAGMEDIDGFLVGGASLKAEDFVTICNSAKFSS</sequence>
<evidence type="ECO:0000256" key="1">
    <source>
        <dbReference type="ARBA" id="ARBA00007422"/>
    </source>
</evidence>
<dbReference type="InterPro" id="IPR022896">
    <property type="entry name" value="TrioseP_Isoase_bac/euk"/>
</dbReference>
<dbReference type="GO" id="GO:0019563">
    <property type="term" value="P:glycerol catabolic process"/>
    <property type="evidence" value="ECO:0007669"/>
    <property type="project" value="TreeGrafter"/>
</dbReference>
<dbReference type="AlphaFoldDB" id="A0A7S2F3T1"/>
<dbReference type="EMBL" id="HBGR01004162">
    <property type="protein sequence ID" value="CAD9373613.1"/>
    <property type="molecule type" value="Transcribed_RNA"/>
</dbReference>
<dbReference type="FunFam" id="3.20.20.70:FF:000025">
    <property type="entry name" value="Triosephosphate isomerase"/>
    <property type="match status" value="1"/>
</dbReference>
<dbReference type="InterPro" id="IPR035990">
    <property type="entry name" value="TIM_sf"/>
</dbReference>
<dbReference type="InterPro" id="IPR020861">
    <property type="entry name" value="Triosephosphate_isomerase_AS"/>
</dbReference>
<proteinExistence type="inferred from homology"/>